<dbReference type="InterPro" id="IPR036388">
    <property type="entry name" value="WH-like_DNA-bd_sf"/>
</dbReference>
<dbReference type="HAMAP" id="MF_01584">
    <property type="entry name" value="UPF0502"/>
    <property type="match status" value="1"/>
</dbReference>
<comment type="similarity">
    <text evidence="1">Belongs to the UPF0502 family.</text>
</comment>
<dbReference type="Pfam" id="PF04337">
    <property type="entry name" value="DUF480"/>
    <property type="match status" value="1"/>
</dbReference>
<organism evidence="2 3">
    <name type="scientific">Marilutibacter maris</name>
    <dbReference type="NCBI Taxonomy" id="1605891"/>
    <lineage>
        <taxon>Bacteria</taxon>
        <taxon>Pseudomonadati</taxon>
        <taxon>Pseudomonadota</taxon>
        <taxon>Gammaproteobacteria</taxon>
        <taxon>Lysobacterales</taxon>
        <taxon>Lysobacteraceae</taxon>
        <taxon>Marilutibacter</taxon>
    </lineage>
</organism>
<gene>
    <name evidence="2" type="ORF">FKV24_006380</name>
</gene>
<evidence type="ECO:0000313" key="2">
    <source>
        <dbReference type="EMBL" id="KAB8193882.1"/>
    </source>
</evidence>
<name>A0A508AVN7_9GAMM</name>
<dbReference type="InterPro" id="IPR007432">
    <property type="entry name" value="DUF480"/>
</dbReference>
<dbReference type="PANTHER" id="PTHR38768:SF1">
    <property type="entry name" value="UPF0502 PROTEIN YCEH"/>
    <property type="match status" value="1"/>
</dbReference>
<dbReference type="EMBL" id="VICD02000088">
    <property type="protein sequence ID" value="KAB8193882.1"/>
    <property type="molecule type" value="Genomic_DNA"/>
</dbReference>
<dbReference type="InterPro" id="IPR036390">
    <property type="entry name" value="WH_DNA-bd_sf"/>
</dbReference>
<sequence>MDTPLPRLSAHQARVLGCLIEKEATTPDVYPLTVNAAQAAANQKTAREPVMHLDPGEVQHALRQLEQAGLAKQHFSSRAERYAHLADAALGLVRPQVVLLGLLLLRGQQTAHELLARSERMSRFEDIDDVRHHLERLAQRSPPLVTQLPRGGGQREDRYAHLLCGPVSVEATAATRDDDAPVRDRADETALEARVAALEAEVAELRTRLQSLLPPEPAP</sequence>
<evidence type="ECO:0000256" key="1">
    <source>
        <dbReference type="HAMAP-Rule" id="MF_01584"/>
    </source>
</evidence>
<protein>
    <submittedName>
        <fullName evidence="2">DUF480 domain-containing protein</fullName>
    </submittedName>
</protein>
<dbReference type="RefSeq" id="WP_141481789.1">
    <property type="nucleotide sequence ID" value="NZ_VICD02000088.1"/>
</dbReference>
<comment type="caution">
    <text evidence="2">The sequence shown here is derived from an EMBL/GenBank/DDBJ whole genome shotgun (WGS) entry which is preliminary data.</text>
</comment>
<dbReference type="PANTHER" id="PTHR38768">
    <property type="entry name" value="UPF0502 PROTEIN YCEH"/>
    <property type="match status" value="1"/>
</dbReference>
<dbReference type="Proteomes" id="UP000320431">
    <property type="component" value="Unassembled WGS sequence"/>
</dbReference>
<accession>A0A508AVN7</accession>
<dbReference type="Gene3D" id="1.10.10.10">
    <property type="entry name" value="Winged helix-like DNA-binding domain superfamily/Winged helix DNA-binding domain"/>
    <property type="match status" value="2"/>
</dbReference>
<dbReference type="AlphaFoldDB" id="A0A508AVN7"/>
<dbReference type="SUPFAM" id="SSF46785">
    <property type="entry name" value="Winged helix' DNA-binding domain"/>
    <property type="match status" value="2"/>
</dbReference>
<evidence type="ECO:0000313" key="3">
    <source>
        <dbReference type="Proteomes" id="UP000320431"/>
    </source>
</evidence>
<reference evidence="2 3" key="1">
    <citation type="submission" date="2019-10" db="EMBL/GenBank/DDBJ databases">
        <title>Lysobacter alkalisoli sp. nov., isolated from saline-alkaline soil.</title>
        <authorList>
            <person name="Sun J.-Q."/>
        </authorList>
    </citation>
    <scope>NUCLEOTIDE SEQUENCE [LARGE SCALE GENOMIC DNA]</scope>
    <source>
        <strain evidence="2 3">KCTC 42381</strain>
    </source>
</reference>
<proteinExistence type="inferred from homology"/>